<comment type="caution">
    <text evidence="5">The sequence shown here is derived from an EMBL/GenBank/DDBJ whole genome shotgun (WGS) entry which is preliminary data.</text>
</comment>
<dbReference type="InterPro" id="IPR001759">
    <property type="entry name" value="PTX_dom"/>
</dbReference>
<dbReference type="SMART" id="SM00159">
    <property type="entry name" value="PTX"/>
    <property type="match status" value="1"/>
</dbReference>
<dbReference type="EMBL" id="JAWZYT010002800">
    <property type="protein sequence ID" value="KAK4301974.1"/>
    <property type="molecule type" value="Genomic_DNA"/>
</dbReference>
<feature type="compositionally biased region" description="Polar residues" evidence="3">
    <location>
        <begin position="670"/>
        <end position="681"/>
    </location>
</feature>
<dbReference type="Pfam" id="PF13385">
    <property type="entry name" value="Laminin_G_3"/>
    <property type="match status" value="1"/>
</dbReference>
<proteinExistence type="predicted"/>
<gene>
    <name evidence="5" type="ORF">Pmani_025906</name>
</gene>
<evidence type="ECO:0000313" key="6">
    <source>
        <dbReference type="Proteomes" id="UP001292094"/>
    </source>
</evidence>
<dbReference type="InterPro" id="IPR051005">
    <property type="entry name" value="Pentraxin_domain"/>
</dbReference>
<feature type="region of interest" description="Disordered" evidence="3">
    <location>
        <begin position="1028"/>
        <end position="1071"/>
    </location>
</feature>
<dbReference type="InterPro" id="IPR013320">
    <property type="entry name" value="ConA-like_dom_sf"/>
</dbReference>
<feature type="compositionally biased region" description="Basic residues" evidence="3">
    <location>
        <begin position="606"/>
        <end position="615"/>
    </location>
</feature>
<dbReference type="GO" id="GO:0046872">
    <property type="term" value="F:metal ion binding"/>
    <property type="evidence" value="ECO:0007669"/>
    <property type="project" value="UniProtKB-KW"/>
</dbReference>
<feature type="compositionally biased region" description="Basic residues" evidence="3">
    <location>
        <begin position="714"/>
        <end position="723"/>
    </location>
</feature>
<evidence type="ECO:0000256" key="1">
    <source>
        <dbReference type="ARBA" id="ARBA00022723"/>
    </source>
</evidence>
<dbReference type="Gene3D" id="2.60.120.200">
    <property type="match status" value="1"/>
</dbReference>
<feature type="compositionally biased region" description="Polar residues" evidence="3">
    <location>
        <begin position="393"/>
        <end position="402"/>
    </location>
</feature>
<feature type="region of interest" description="Disordered" evidence="3">
    <location>
        <begin position="221"/>
        <end position="452"/>
    </location>
</feature>
<feature type="compositionally biased region" description="Polar residues" evidence="3">
    <location>
        <begin position="291"/>
        <end position="305"/>
    </location>
</feature>
<feature type="compositionally biased region" description="Polar residues" evidence="3">
    <location>
        <begin position="691"/>
        <end position="701"/>
    </location>
</feature>
<organism evidence="5 6">
    <name type="scientific">Petrolisthes manimaculis</name>
    <dbReference type="NCBI Taxonomy" id="1843537"/>
    <lineage>
        <taxon>Eukaryota</taxon>
        <taxon>Metazoa</taxon>
        <taxon>Ecdysozoa</taxon>
        <taxon>Arthropoda</taxon>
        <taxon>Crustacea</taxon>
        <taxon>Multicrustacea</taxon>
        <taxon>Malacostraca</taxon>
        <taxon>Eumalacostraca</taxon>
        <taxon>Eucarida</taxon>
        <taxon>Decapoda</taxon>
        <taxon>Pleocyemata</taxon>
        <taxon>Anomura</taxon>
        <taxon>Galatheoidea</taxon>
        <taxon>Porcellanidae</taxon>
        <taxon>Petrolisthes</taxon>
    </lineage>
</organism>
<feature type="compositionally biased region" description="Polar residues" evidence="3">
    <location>
        <begin position="971"/>
        <end position="989"/>
    </location>
</feature>
<feature type="compositionally biased region" description="Low complexity" evidence="3">
    <location>
        <begin position="516"/>
        <end position="532"/>
    </location>
</feature>
<evidence type="ECO:0000313" key="5">
    <source>
        <dbReference type="EMBL" id="KAK4301974.1"/>
    </source>
</evidence>
<feature type="region of interest" description="Disordered" evidence="3">
    <location>
        <begin position="964"/>
        <end position="1003"/>
    </location>
</feature>
<feature type="compositionally biased region" description="Low complexity" evidence="3">
    <location>
        <begin position="727"/>
        <end position="737"/>
    </location>
</feature>
<feature type="domain" description="Pentraxin (PTX)" evidence="4">
    <location>
        <begin position="1155"/>
        <end position="1354"/>
    </location>
</feature>
<feature type="region of interest" description="Disordered" evidence="3">
    <location>
        <begin position="816"/>
        <end position="835"/>
    </location>
</feature>
<keyword evidence="6" id="KW-1185">Reference proteome</keyword>
<feature type="compositionally biased region" description="Low complexity" evidence="3">
    <location>
        <begin position="650"/>
        <end position="669"/>
    </location>
</feature>
<feature type="compositionally biased region" description="Low complexity" evidence="3">
    <location>
        <begin position="616"/>
        <end position="640"/>
    </location>
</feature>
<sequence>MLLVLLVVCVCVSGRQPPPPPPPTAGYQLVIEDEGGYARIMSPPPSLSSFTLSAWVNVTSFPDGVAPILTVVSPDATTQTAFFLRHDGLGVLWGGPTGGPANKVDQVDRHPRTQWTPGQARMKRDAADYSGGLGDIVNILADSRTGRSFDTWTPYGFVDVDQMGVTDLEASPSSSSSSSSSIQDSLHLLPIREGFSRSESYNDWTNVPYELAMLESDQYDHHLTHQQQPPPSSKEHHQIKPEPRIITEPSGDDDFVFFNWNVPSPSPKQTIPESPNQWSPMWFPNRESPPKYTTEQTYRSPGSATSDEHKHNSPGSVTSSEQTYRSPGSATSNEQTYSSPESATSNEQTYSSLGSATSNEQTYSSLGSATSNEQTYSSPESAASSEQAAPLSDSGSWLSQVTEVKLEHSGWRPQNLRPSITVVNPPKPAVKPAYTTTNQPSTTTTTTTTTQRPRTEYITTQAATRGKPTTTAPKRTHVLAERRKYVPAASSVVLAKVTSAPYKTPPTTSAAVPLKTTSTSHKTTSTPRTTTSAAPLGNARTTPAPPNKAPRLPTRRQPTAAVSGTQVSRSPAGSRKDLPLRRTASLSSPVTRMPLWKLIKNPGMVQHHHQHHHNKTLPNTIKTTPRTTTTTTTPTTTTAPTSPPPPPPLSTTTTTTTTTSRPTSQSITTRLSPTNQPTVHSYPQDLLTDKPQITGQKSKVSIWTSSGAIEKQRKNPTYHHHHDKNQNKQQQQQQQQQQRREGLLNAVNKHRAVEIMPSHVDEFHRAMNRVPLVKDGDTAVVYSIPITNVEAFNAMYQYYQKQETFTASSTPAAVVHASKEEEANENRLTSTSSSTLHDGLTRQYTQGTTRAELEKTQAPGIIREAEAVLPPTEDPLPPTPARSDIPVSGEHNGGDIKGLVTILSSSHQHQAGTQLAHDILQARISTATEKTDPSLASTKTRHTIPDFMFPSSKSPVIITEEPKLIPPPVSHKQNNEPTSYSSTQQNASPPTAPIEDNTREESSLLEGENILLLPKPLHLKLAHTLTQPPAVHDSHTTQSHTRVNLHSKKATSSSYGIFQDNDKKEQEKEEEKDIVVESDDDDAVFSIDELYPVGGELVRDEDDGGVGTVVHYQAPAHLYHEQLPPHYLTHLDLPRPISLHDHQQRREGVVYSADPQELIKQGFLPQPVHYVSTPEEAHEWMQEQYSSRERPEDRVYTVSAGKTVNKTPQPSIIKPQVKGQHNFNFKKLPYEFQANQWYHVAFTWSSSDHQTSVFVNGELVGTLTNVLLDQTVLTGGGLTVIGQTLLPDLTDFDATSQLVGQISDVNMWGERLREEAIGALYTCRGEVQLTPALSWHQLSMRFYSNVYIQKQSQALCGA</sequence>
<evidence type="ECO:0000256" key="3">
    <source>
        <dbReference type="SAM" id="MobiDB-lite"/>
    </source>
</evidence>
<feature type="compositionally biased region" description="Polar residues" evidence="3">
    <location>
        <begin position="826"/>
        <end position="835"/>
    </location>
</feature>
<evidence type="ECO:0000259" key="4">
    <source>
        <dbReference type="SMART" id="SM00159"/>
    </source>
</evidence>
<feature type="compositionally biased region" description="Polar residues" evidence="3">
    <location>
        <begin position="556"/>
        <end position="571"/>
    </location>
</feature>
<protein>
    <recommendedName>
        <fullName evidence="4">Pentraxin (PTX) domain-containing protein</fullName>
    </recommendedName>
</protein>
<accession>A0AAE1P4K8</accession>
<dbReference type="Proteomes" id="UP001292094">
    <property type="component" value="Unassembled WGS sequence"/>
</dbReference>
<feature type="compositionally biased region" description="Basic and acidic residues" evidence="3">
    <location>
        <begin position="1060"/>
        <end position="1071"/>
    </location>
</feature>
<dbReference type="PANTHER" id="PTHR45869:SF8">
    <property type="entry name" value="LAMG-LIKE JELLYROLL FOLD DOMAIN-CONTAINING PROTEIN"/>
    <property type="match status" value="1"/>
</dbReference>
<reference evidence="5" key="1">
    <citation type="submission" date="2023-11" db="EMBL/GenBank/DDBJ databases">
        <title>Genome assemblies of two species of porcelain crab, Petrolisthes cinctipes and Petrolisthes manimaculis (Anomura: Porcellanidae).</title>
        <authorList>
            <person name="Angst P."/>
        </authorList>
    </citation>
    <scope>NUCLEOTIDE SEQUENCE</scope>
    <source>
        <strain evidence="5">PB745_02</strain>
        <tissue evidence="5">Gill</tissue>
    </source>
</reference>
<feature type="compositionally biased region" description="Polar residues" evidence="3">
    <location>
        <begin position="313"/>
        <end position="376"/>
    </location>
</feature>
<dbReference type="PANTHER" id="PTHR45869">
    <property type="entry name" value="C-REACTIVE PROTEIN-RELATED"/>
    <property type="match status" value="1"/>
</dbReference>
<feature type="region of interest" description="Disordered" evidence="3">
    <location>
        <begin position="605"/>
        <end position="701"/>
    </location>
</feature>
<feature type="compositionally biased region" description="Low complexity" evidence="3">
    <location>
        <begin position="430"/>
        <end position="452"/>
    </location>
</feature>
<keyword evidence="1" id="KW-0479">Metal-binding</keyword>
<evidence type="ECO:0000256" key="2">
    <source>
        <dbReference type="ARBA" id="ARBA00022837"/>
    </source>
</evidence>
<keyword evidence="2" id="KW-0106">Calcium</keyword>
<feature type="region of interest" description="Disordered" evidence="3">
    <location>
        <begin position="501"/>
        <end position="586"/>
    </location>
</feature>
<feature type="compositionally biased region" description="Polar residues" evidence="3">
    <location>
        <begin position="261"/>
        <end position="279"/>
    </location>
</feature>
<dbReference type="SUPFAM" id="SSF49899">
    <property type="entry name" value="Concanavalin A-like lectins/glucanases"/>
    <property type="match status" value="1"/>
</dbReference>
<feature type="compositionally biased region" description="Basic and acidic residues" evidence="3">
    <location>
        <begin position="233"/>
        <end position="245"/>
    </location>
</feature>
<feature type="compositionally biased region" description="Low complexity" evidence="3">
    <location>
        <begin position="377"/>
        <end position="392"/>
    </location>
</feature>
<feature type="region of interest" description="Disordered" evidence="3">
    <location>
        <begin position="714"/>
        <end position="740"/>
    </location>
</feature>
<name>A0AAE1P4K8_9EUCA</name>